<keyword evidence="1" id="KW-1133">Transmembrane helix</keyword>
<feature type="transmembrane region" description="Helical" evidence="1">
    <location>
        <begin position="32"/>
        <end position="55"/>
    </location>
</feature>
<feature type="transmembrane region" description="Helical" evidence="1">
    <location>
        <begin position="7"/>
        <end position="26"/>
    </location>
</feature>
<name>A0A9D7LRK5_9RHOO</name>
<evidence type="ECO:0000313" key="2">
    <source>
        <dbReference type="EMBL" id="MBK8891164.1"/>
    </source>
</evidence>
<dbReference type="AlphaFoldDB" id="A0A9D7LRK5"/>
<dbReference type="Proteomes" id="UP000808146">
    <property type="component" value="Unassembled WGS sequence"/>
</dbReference>
<evidence type="ECO:0000313" key="3">
    <source>
        <dbReference type="Proteomes" id="UP000808146"/>
    </source>
</evidence>
<accession>A0A9D7LRK5</accession>
<evidence type="ECO:0000256" key="1">
    <source>
        <dbReference type="SAM" id="Phobius"/>
    </source>
</evidence>
<organism evidence="2 3">
    <name type="scientific">Candidatus Dechloromonas phosphorivorans</name>
    <dbReference type="NCBI Taxonomy" id="2899244"/>
    <lineage>
        <taxon>Bacteria</taxon>
        <taxon>Pseudomonadati</taxon>
        <taxon>Pseudomonadota</taxon>
        <taxon>Betaproteobacteria</taxon>
        <taxon>Rhodocyclales</taxon>
        <taxon>Azonexaceae</taxon>
        <taxon>Dechloromonas</taxon>
    </lineage>
</organism>
<keyword evidence="1" id="KW-0812">Transmembrane</keyword>
<protein>
    <submittedName>
        <fullName evidence="2">Uncharacterized protein</fullName>
    </submittedName>
</protein>
<proteinExistence type="predicted"/>
<dbReference type="EMBL" id="JADKBR010000017">
    <property type="protein sequence ID" value="MBK8891164.1"/>
    <property type="molecule type" value="Genomic_DNA"/>
</dbReference>
<keyword evidence="1" id="KW-0472">Membrane</keyword>
<reference evidence="2" key="1">
    <citation type="submission" date="2020-10" db="EMBL/GenBank/DDBJ databases">
        <title>Connecting structure to function with the recovery of over 1000 high-quality activated sludge metagenome-assembled genomes encoding full-length rRNA genes using long-read sequencing.</title>
        <authorList>
            <person name="Singleton C.M."/>
            <person name="Petriglieri F."/>
            <person name="Kristensen J.M."/>
            <person name="Kirkegaard R.H."/>
            <person name="Michaelsen T.Y."/>
            <person name="Andersen M.H."/>
            <person name="Karst S.M."/>
            <person name="Dueholm M.S."/>
            <person name="Nielsen P.H."/>
            <person name="Albertsen M."/>
        </authorList>
    </citation>
    <scope>NUCLEOTIDE SEQUENCE</scope>
    <source>
        <strain evidence="2">OdNE_18-Q3-R46-58_BAT3C.305</strain>
    </source>
</reference>
<comment type="caution">
    <text evidence="2">The sequence shown here is derived from an EMBL/GenBank/DDBJ whole genome shotgun (WGS) entry which is preliminary data.</text>
</comment>
<gene>
    <name evidence="2" type="ORF">IPN75_12740</name>
</gene>
<sequence length="58" mass="6322">MFKLQFQVAIAAGLGAVGLFMLTLLFKSGILFVASVICAILVPLSFLLGLLYVIYRKE</sequence>